<evidence type="ECO:0000313" key="2">
    <source>
        <dbReference type="EMBL" id="CAI2378836.1"/>
    </source>
</evidence>
<evidence type="ECO:0000256" key="1">
    <source>
        <dbReference type="SAM" id="MobiDB-lite"/>
    </source>
</evidence>
<feature type="region of interest" description="Disordered" evidence="1">
    <location>
        <begin position="22"/>
        <end position="41"/>
    </location>
</feature>
<dbReference type="AlphaFoldDB" id="A0AAD1XTI9"/>
<sequence length="41" mass="4936">MEGRECRIKELSYPISKRLHTSNDRACHPRNFGENKEQYLK</sequence>
<protein>
    <submittedName>
        <fullName evidence="2">Uncharacterized protein</fullName>
    </submittedName>
</protein>
<gene>
    <name evidence="2" type="ORF">ECRASSUSDP1_LOCUS20236</name>
</gene>
<proteinExistence type="predicted"/>
<accession>A0AAD1XTI9</accession>
<evidence type="ECO:0000313" key="3">
    <source>
        <dbReference type="Proteomes" id="UP001295684"/>
    </source>
</evidence>
<organism evidence="2 3">
    <name type="scientific">Euplotes crassus</name>
    <dbReference type="NCBI Taxonomy" id="5936"/>
    <lineage>
        <taxon>Eukaryota</taxon>
        <taxon>Sar</taxon>
        <taxon>Alveolata</taxon>
        <taxon>Ciliophora</taxon>
        <taxon>Intramacronucleata</taxon>
        <taxon>Spirotrichea</taxon>
        <taxon>Hypotrichia</taxon>
        <taxon>Euplotida</taxon>
        <taxon>Euplotidae</taxon>
        <taxon>Moneuplotes</taxon>
    </lineage>
</organism>
<comment type="caution">
    <text evidence="2">The sequence shown here is derived from an EMBL/GenBank/DDBJ whole genome shotgun (WGS) entry which is preliminary data.</text>
</comment>
<reference evidence="2" key="1">
    <citation type="submission" date="2023-07" db="EMBL/GenBank/DDBJ databases">
        <authorList>
            <consortium name="AG Swart"/>
            <person name="Singh M."/>
            <person name="Singh A."/>
            <person name="Seah K."/>
            <person name="Emmerich C."/>
        </authorList>
    </citation>
    <scope>NUCLEOTIDE SEQUENCE</scope>
    <source>
        <strain evidence="2">DP1</strain>
    </source>
</reference>
<dbReference type="EMBL" id="CAMPGE010020610">
    <property type="protein sequence ID" value="CAI2378836.1"/>
    <property type="molecule type" value="Genomic_DNA"/>
</dbReference>
<dbReference type="Proteomes" id="UP001295684">
    <property type="component" value="Unassembled WGS sequence"/>
</dbReference>
<name>A0AAD1XTI9_EUPCR</name>
<keyword evidence="3" id="KW-1185">Reference proteome</keyword>